<evidence type="ECO:0000256" key="1">
    <source>
        <dbReference type="ARBA" id="ARBA00007837"/>
    </source>
</evidence>
<accession>A0A1X6NJM6</accession>
<keyword evidence="5" id="KW-1185">Reference proteome</keyword>
<evidence type="ECO:0000256" key="2">
    <source>
        <dbReference type="SAM" id="MobiDB-lite"/>
    </source>
</evidence>
<evidence type="ECO:0000313" key="4">
    <source>
        <dbReference type="EMBL" id="OSX68815.1"/>
    </source>
</evidence>
<evidence type="ECO:0000259" key="3">
    <source>
        <dbReference type="Pfam" id="PF01326"/>
    </source>
</evidence>
<protein>
    <recommendedName>
        <fullName evidence="3">Pyruvate phosphate dikinase AMP/ATP-binding domain-containing protein</fullName>
    </recommendedName>
</protein>
<dbReference type="InterPro" id="IPR002192">
    <property type="entry name" value="PPDK_AMP/ATP-bd"/>
</dbReference>
<feature type="compositionally biased region" description="Gly residues" evidence="2">
    <location>
        <begin position="1"/>
        <end position="16"/>
    </location>
</feature>
<gene>
    <name evidence="4" type="ORF">BU14_2213s0002</name>
</gene>
<dbReference type="Gene3D" id="3.30.1490.20">
    <property type="entry name" value="ATP-grasp fold, A domain"/>
    <property type="match status" value="1"/>
</dbReference>
<dbReference type="OrthoDB" id="6123450at2759"/>
<dbReference type="AlphaFoldDB" id="A0A1X6NJM6"/>
<dbReference type="PANTHER" id="PTHR46999">
    <property type="entry name" value="ALPHA-GLUCAN WATER DIKINASE 1, CHLOROPLASTIC-RELATED"/>
    <property type="match status" value="1"/>
</dbReference>
<feature type="compositionally biased region" description="Pro residues" evidence="2">
    <location>
        <begin position="19"/>
        <end position="29"/>
    </location>
</feature>
<dbReference type="Proteomes" id="UP000218209">
    <property type="component" value="Unassembled WGS sequence"/>
</dbReference>
<proteinExistence type="inferred from homology"/>
<dbReference type="InterPro" id="IPR013815">
    <property type="entry name" value="ATP_grasp_subdomain_1"/>
</dbReference>
<dbReference type="GO" id="GO:0005524">
    <property type="term" value="F:ATP binding"/>
    <property type="evidence" value="ECO:0007669"/>
    <property type="project" value="InterPro"/>
</dbReference>
<feature type="non-terminal residue" evidence="4">
    <location>
        <position position="1"/>
    </location>
</feature>
<feature type="compositionally biased region" description="Gly residues" evidence="2">
    <location>
        <begin position="263"/>
        <end position="287"/>
    </location>
</feature>
<dbReference type="EMBL" id="KV920059">
    <property type="protein sequence ID" value="OSX68815.1"/>
    <property type="molecule type" value="Genomic_DNA"/>
</dbReference>
<organism evidence="4 5">
    <name type="scientific">Porphyra umbilicalis</name>
    <name type="common">Purple laver</name>
    <name type="synonym">Red alga</name>
    <dbReference type="NCBI Taxonomy" id="2786"/>
    <lineage>
        <taxon>Eukaryota</taxon>
        <taxon>Rhodophyta</taxon>
        <taxon>Bangiophyceae</taxon>
        <taxon>Bangiales</taxon>
        <taxon>Bangiaceae</taxon>
        <taxon>Porphyra</taxon>
    </lineage>
</organism>
<name>A0A1X6NJM6_PORUM</name>
<dbReference type="SUPFAM" id="SSF56059">
    <property type="entry name" value="Glutathione synthetase ATP-binding domain-like"/>
    <property type="match status" value="1"/>
</dbReference>
<sequence>PPPAGLGDGTAGGGGDTEQPPPPPLPPPRIAAAVPPAVAAARSAAPWALAPPAFTPALVGGKSLHLTALGERLPAGVGTPPSRAIPAGALSKVLAHGANAGAAAAYAAGLDRLDAAGGDAAAAVAAAAPLAPILNGLACPPALRGALRGVLADLGADGAAADARAPAAWAAVKRVWASVWGARAVLSRAKARIPHRAVAMAVLCQAVIDAEYAFVAHTTHPVSGDPAVAYVEVVVGLGEALVGNAPGSALGFTFRKVPDAGGGDGGGDGGGGVGGGGDGGGGGGGGGSDDDDNGASRVTVVTYPSKLVAITGGEYLFRSDSNAEDLDGFAGAGLYDSIPLVPTVEVPVDYGAERLVTDDAFREALCGRLGRLCVAVEAALGGPQDVEGCVKGGQLGGSGGSAPTRLGGSGSDAWRSGGAAAAAAAAAAKRDRRPIECRRCGCATCDWRGGGTIPTGGHPCPSPDGDDGGATAATATATAASALGRVGPCTRCVPARAARRSSSGLAGAP</sequence>
<dbReference type="Gene3D" id="3.30.470.20">
    <property type="entry name" value="ATP-grasp fold, B domain"/>
    <property type="match status" value="1"/>
</dbReference>
<evidence type="ECO:0000313" key="5">
    <source>
        <dbReference type="Proteomes" id="UP000218209"/>
    </source>
</evidence>
<feature type="region of interest" description="Disordered" evidence="2">
    <location>
        <begin position="1"/>
        <end position="33"/>
    </location>
</feature>
<feature type="region of interest" description="Disordered" evidence="2">
    <location>
        <begin position="263"/>
        <end position="296"/>
    </location>
</feature>
<dbReference type="Pfam" id="PF01326">
    <property type="entry name" value="PPDK_N"/>
    <property type="match status" value="1"/>
</dbReference>
<reference evidence="4 5" key="1">
    <citation type="submission" date="2017-03" db="EMBL/GenBank/DDBJ databases">
        <title>WGS assembly of Porphyra umbilicalis.</title>
        <authorList>
            <person name="Brawley S.H."/>
            <person name="Blouin N.A."/>
            <person name="Ficko-Blean E."/>
            <person name="Wheeler G.L."/>
            <person name="Lohr M."/>
            <person name="Goodson H.V."/>
            <person name="Jenkins J.W."/>
            <person name="Blaby-Haas C.E."/>
            <person name="Helliwell K.E."/>
            <person name="Chan C."/>
            <person name="Marriage T."/>
            <person name="Bhattacharya D."/>
            <person name="Klein A.S."/>
            <person name="Badis Y."/>
            <person name="Brodie J."/>
            <person name="Cao Y."/>
            <person name="Collen J."/>
            <person name="Dittami S.M."/>
            <person name="Gachon C.M."/>
            <person name="Green B.R."/>
            <person name="Karpowicz S."/>
            <person name="Kim J.W."/>
            <person name="Kudahl U."/>
            <person name="Lin S."/>
            <person name="Michel G."/>
            <person name="Mittag M."/>
            <person name="Olson B.J."/>
            <person name="Pangilinan J."/>
            <person name="Peng Y."/>
            <person name="Qiu H."/>
            <person name="Shu S."/>
            <person name="Singer J.T."/>
            <person name="Smith A.G."/>
            <person name="Sprecher B.N."/>
            <person name="Wagner V."/>
            <person name="Wang W."/>
            <person name="Wang Z.-Y."/>
            <person name="Yan J."/>
            <person name="Yarish C."/>
            <person name="Zoeuner-Riek S."/>
            <person name="Zhuang Y."/>
            <person name="Zou Y."/>
            <person name="Lindquist E.A."/>
            <person name="Grimwood J."/>
            <person name="Barry K."/>
            <person name="Rokhsar D.S."/>
            <person name="Schmutz J."/>
            <person name="Stiller J.W."/>
            <person name="Grossman A.R."/>
            <person name="Prochnik S.E."/>
        </authorList>
    </citation>
    <scope>NUCLEOTIDE SEQUENCE [LARGE SCALE GENOMIC DNA]</scope>
    <source>
        <strain evidence="4">4086291</strain>
    </source>
</reference>
<dbReference type="GO" id="GO:0016301">
    <property type="term" value="F:kinase activity"/>
    <property type="evidence" value="ECO:0007669"/>
    <property type="project" value="InterPro"/>
</dbReference>
<comment type="similarity">
    <text evidence="1">Belongs to the PEP-utilizing enzyme family.</text>
</comment>
<feature type="domain" description="Pyruvate phosphate dikinase AMP/ATP-binding" evidence="3">
    <location>
        <begin position="169"/>
        <end position="244"/>
    </location>
</feature>